<sequence>MKTITGIFLVFALGLLASCVGEPGPPGRDGYDGLNGQDGESFFGSVFEIEGDFTSENNYTLYFKFPSDITVYDTDVALVYILWGQEENEYGDLLDVWRLLPQTVVLENEDPETGILTSSVLQYNYDYTYEDVKVFLEGTIDFGSLLPAEALGQVFRIVVFPADFLAKKSFDANDYNMVIKSLNVKPNFVQKIDLANQIEISSPK</sequence>
<reference evidence="2 3" key="1">
    <citation type="submission" date="2016-11" db="EMBL/GenBank/DDBJ databases">
        <authorList>
            <person name="Jaros S."/>
            <person name="Januszkiewicz K."/>
            <person name="Wedrychowicz H."/>
        </authorList>
    </citation>
    <scope>NUCLEOTIDE SEQUENCE [LARGE SCALE GENOMIC DNA]</scope>
    <source>
        <strain evidence="2 3">DSM 26910</strain>
    </source>
</reference>
<dbReference type="STRING" id="1484053.SAMN05444274_105287"/>
<dbReference type="Proteomes" id="UP000184164">
    <property type="component" value="Unassembled WGS sequence"/>
</dbReference>
<dbReference type="AlphaFoldDB" id="A0A1M5BT77"/>
<keyword evidence="1" id="KW-0732">Signal</keyword>
<dbReference type="PROSITE" id="PS51257">
    <property type="entry name" value="PROKAR_LIPOPROTEIN"/>
    <property type="match status" value="1"/>
</dbReference>
<organism evidence="2 3">
    <name type="scientific">Mariniphaga anaerophila</name>
    <dbReference type="NCBI Taxonomy" id="1484053"/>
    <lineage>
        <taxon>Bacteria</taxon>
        <taxon>Pseudomonadati</taxon>
        <taxon>Bacteroidota</taxon>
        <taxon>Bacteroidia</taxon>
        <taxon>Marinilabiliales</taxon>
        <taxon>Prolixibacteraceae</taxon>
        <taxon>Mariniphaga</taxon>
    </lineage>
</organism>
<evidence type="ECO:0000256" key="1">
    <source>
        <dbReference type="SAM" id="SignalP"/>
    </source>
</evidence>
<protein>
    <recommendedName>
        <fullName evidence="4">Collagen triple helix repeat-containing protein</fullName>
    </recommendedName>
</protein>
<keyword evidence="3" id="KW-1185">Reference proteome</keyword>
<gene>
    <name evidence="2" type="ORF">SAMN05444274_105287</name>
</gene>
<feature type="signal peptide" evidence="1">
    <location>
        <begin position="1"/>
        <end position="17"/>
    </location>
</feature>
<evidence type="ECO:0000313" key="3">
    <source>
        <dbReference type="Proteomes" id="UP000184164"/>
    </source>
</evidence>
<dbReference type="EMBL" id="FQUM01000005">
    <property type="protein sequence ID" value="SHF45477.1"/>
    <property type="molecule type" value="Genomic_DNA"/>
</dbReference>
<feature type="chain" id="PRO_5012838544" description="Collagen triple helix repeat-containing protein" evidence="1">
    <location>
        <begin position="18"/>
        <end position="204"/>
    </location>
</feature>
<dbReference type="RefSeq" id="WP_073002286.1">
    <property type="nucleotide sequence ID" value="NZ_FQUM01000005.1"/>
</dbReference>
<evidence type="ECO:0008006" key="4">
    <source>
        <dbReference type="Google" id="ProtNLM"/>
    </source>
</evidence>
<evidence type="ECO:0000313" key="2">
    <source>
        <dbReference type="EMBL" id="SHF45477.1"/>
    </source>
</evidence>
<accession>A0A1M5BT77</accession>
<name>A0A1M5BT77_9BACT</name>
<proteinExistence type="predicted"/>
<dbReference type="OrthoDB" id="1524444at2"/>